<comment type="caution">
    <text evidence="1">The sequence shown here is derived from an EMBL/GenBank/DDBJ whole genome shotgun (WGS) entry which is preliminary data.</text>
</comment>
<dbReference type="AlphaFoldDB" id="A0A9X2RGX7"/>
<reference evidence="1" key="1">
    <citation type="submission" date="2022-06" db="EMBL/GenBank/DDBJ databases">
        <title>Gracilimonas sp. CAU 1638 isolated from sea sediment.</title>
        <authorList>
            <person name="Kim W."/>
        </authorList>
    </citation>
    <scope>NUCLEOTIDE SEQUENCE</scope>
    <source>
        <strain evidence="1">CAU 1638</strain>
    </source>
</reference>
<keyword evidence="2" id="KW-1185">Reference proteome</keyword>
<name>A0A9X2RGX7_9BACT</name>
<gene>
    <name evidence="1" type="ORF">NM125_13825</name>
</gene>
<sequence length="123" mass="13671">MGKRELLLVILVTVLVAITVSVAYNTFSKGELNPNRSATLQGMYEAIGRSVAYYERPAIQGGGQNSFEEVTLKDLYLESVNGHGTYTISDRTYTSFRLVGRPANTDMVLEVIVYADSTVWIQR</sequence>
<dbReference type="Proteomes" id="UP001139125">
    <property type="component" value="Unassembled WGS sequence"/>
</dbReference>
<dbReference type="RefSeq" id="WP_255135559.1">
    <property type="nucleotide sequence ID" value="NZ_JANDBC010000003.1"/>
</dbReference>
<evidence type="ECO:0000313" key="1">
    <source>
        <dbReference type="EMBL" id="MCP9292662.1"/>
    </source>
</evidence>
<accession>A0A9X2RGX7</accession>
<proteinExistence type="predicted"/>
<evidence type="ECO:0000313" key="2">
    <source>
        <dbReference type="Proteomes" id="UP001139125"/>
    </source>
</evidence>
<dbReference type="EMBL" id="JANDBC010000003">
    <property type="protein sequence ID" value="MCP9292662.1"/>
    <property type="molecule type" value="Genomic_DNA"/>
</dbReference>
<protein>
    <submittedName>
        <fullName evidence="1">Uncharacterized protein</fullName>
    </submittedName>
</protein>
<organism evidence="1 2">
    <name type="scientific">Gracilimonas sediminicola</name>
    <dbReference type="NCBI Taxonomy" id="2952158"/>
    <lineage>
        <taxon>Bacteria</taxon>
        <taxon>Pseudomonadati</taxon>
        <taxon>Balneolota</taxon>
        <taxon>Balneolia</taxon>
        <taxon>Balneolales</taxon>
        <taxon>Balneolaceae</taxon>
        <taxon>Gracilimonas</taxon>
    </lineage>
</organism>